<dbReference type="InterPro" id="IPR009297">
    <property type="entry name" value="DUF952"/>
</dbReference>
<dbReference type="Pfam" id="PF06108">
    <property type="entry name" value="DUF952"/>
    <property type="match status" value="1"/>
</dbReference>
<evidence type="ECO:0000313" key="2">
    <source>
        <dbReference type="Proteomes" id="UP000291338"/>
    </source>
</evidence>
<name>A0A4V2EJU9_9GAMM</name>
<dbReference type="PANTHER" id="PTHR34129:SF1">
    <property type="entry name" value="DUF952 DOMAIN-CONTAINING PROTEIN"/>
    <property type="match status" value="1"/>
</dbReference>
<dbReference type="SUPFAM" id="SSF56399">
    <property type="entry name" value="ADP-ribosylation"/>
    <property type="match status" value="1"/>
</dbReference>
<organism evidence="1 2">
    <name type="scientific">Pseudoalteromonas phenolica</name>
    <dbReference type="NCBI Taxonomy" id="161398"/>
    <lineage>
        <taxon>Bacteria</taxon>
        <taxon>Pseudomonadati</taxon>
        <taxon>Pseudomonadota</taxon>
        <taxon>Gammaproteobacteria</taxon>
        <taxon>Alteromonadales</taxon>
        <taxon>Pseudoalteromonadaceae</taxon>
        <taxon>Pseudoalteromonas</taxon>
    </lineage>
</organism>
<evidence type="ECO:0000313" key="1">
    <source>
        <dbReference type="EMBL" id="RZQ53608.1"/>
    </source>
</evidence>
<dbReference type="Proteomes" id="UP000291338">
    <property type="component" value="Unassembled WGS sequence"/>
</dbReference>
<accession>A0A4V2EJU9</accession>
<reference evidence="1 2" key="1">
    <citation type="submission" date="2018-01" db="EMBL/GenBank/DDBJ databases">
        <title>Co-occurrence of chitin degradation, pigmentation and bioactivity in marine Pseudoalteromonas.</title>
        <authorList>
            <person name="Paulsen S."/>
            <person name="Gram L."/>
            <person name="Machado H."/>
        </authorList>
    </citation>
    <scope>NUCLEOTIDE SEQUENCE [LARGE SCALE GENOMIC DNA]</scope>
    <source>
        <strain evidence="1 2">S3898</strain>
    </source>
</reference>
<dbReference type="EMBL" id="PPSX01000023">
    <property type="protein sequence ID" value="RZQ53608.1"/>
    <property type="molecule type" value="Genomic_DNA"/>
</dbReference>
<dbReference type="PANTHER" id="PTHR34129">
    <property type="entry name" value="BLR1139 PROTEIN"/>
    <property type="match status" value="1"/>
</dbReference>
<dbReference type="RefSeq" id="WP_130255088.1">
    <property type="nucleotide sequence ID" value="NZ_PPSX01000023.1"/>
</dbReference>
<dbReference type="AlphaFoldDB" id="A0A4V2EJU9"/>
<proteinExistence type="predicted"/>
<protein>
    <submittedName>
        <fullName evidence="1">DUF952 domain-containing protein</fullName>
    </submittedName>
</protein>
<sequence>MKSAIYLILPRAQVADVLAQPFYIIPSIESEGFIHACSKLQLDYVVARFYKDKGPLALLKVDPDLITAEVKYEGATNNSELGLFPHIYGPLNTSAVVEVSDLKYQ</sequence>
<gene>
    <name evidence="1" type="ORF">C1E23_08140</name>
</gene>
<dbReference type="Gene3D" id="3.20.170.20">
    <property type="entry name" value="Protein of unknown function DUF952"/>
    <property type="match status" value="1"/>
</dbReference>
<comment type="caution">
    <text evidence="1">The sequence shown here is derived from an EMBL/GenBank/DDBJ whole genome shotgun (WGS) entry which is preliminary data.</text>
</comment>